<comment type="caution">
    <text evidence="1">The sequence shown here is derived from an EMBL/GenBank/DDBJ whole genome shotgun (WGS) entry which is preliminary data.</text>
</comment>
<dbReference type="EMBL" id="APRP01000014">
    <property type="protein sequence ID" value="ENX02584.1"/>
    <property type="molecule type" value="Genomic_DNA"/>
</dbReference>
<name>N9M274_9GAMM</name>
<dbReference type="eggNOG" id="ENOG50302FX">
    <property type="taxonomic scope" value="Bacteria"/>
</dbReference>
<dbReference type="Gene3D" id="1.10.260.40">
    <property type="entry name" value="lambda repressor-like DNA-binding domains"/>
    <property type="match status" value="1"/>
</dbReference>
<dbReference type="Pfam" id="PF14549">
    <property type="entry name" value="P22_Cro"/>
    <property type="match status" value="1"/>
</dbReference>
<accession>N9M274</accession>
<sequence length="68" mass="7627">MTKSEALNLLKCSVTQLAVKLGISHNAISQWDEEKIPLAREYQIKDLASGREPLKRSVAITQEKSCRT</sequence>
<dbReference type="STRING" id="1217705.F900_01030"/>
<organism evidence="1 2">
    <name type="scientific">Acinetobacter modestus</name>
    <dbReference type="NCBI Taxonomy" id="1776740"/>
    <lineage>
        <taxon>Bacteria</taxon>
        <taxon>Pseudomonadati</taxon>
        <taxon>Pseudomonadota</taxon>
        <taxon>Gammaproteobacteria</taxon>
        <taxon>Moraxellales</taxon>
        <taxon>Moraxellaceae</taxon>
        <taxon>Acinetobacter</taxon>
    </lineage>
</organism>
<dbReference type="InterPro" id="IPR010982">
    <property type="entry name" value="Lambda_DNA-bd_dom_sf"/>
</dbReference>
<evidence type="ECO:0008006" key="3">
    <source>
        <dbReference type="Google" id="ProtNLM"/>
    </source>
</evidence>
<reference evidence="1 2" key="1">
    <citation type="submission" date="2013-02" db="EMBL/GenBank/DDBJ databases">
        <title>The Genome Sequence of Acinetobacter sp. ANC 3862.</title>
        <authorList>
            <consortium name="The Broad Institute Genome Sequencing Platform"/>
            <consortium name="The Broad Institute Genome Sequencing Center for Infectious Disease"/>
            <person name="Cerqueira G."/>
            <person name="Feldgarden M."/>
            <person name="Courvalin P."/>
            <person name="Perichon B."/>
            <person name="Grillot-Courvalin C."/>
            <person name="Clermont D."/>
            <person name="Rocha E."/>
            <person name="Yoon E.-J."/>
            <person name="Nemec A."/>
            <person name="Walker B."/>
            <person name="Young S.K."/>
            <person name="Zeng Q."/>
            <person name="Gargeya S."/>
            <person name="Fitzgerald M."/>
            <person name="Haas B."/>
            <person name="Abouelleil A."/>
            <person name="Alvarado L."/>
            <person name="Arachchi H.M."/>
            <person name="Berlin A.M."/>
            <person name="Chapman S.B."/>
            <person name="Dewar J."/>
            <person name="Goldberg J."/>
            <person name="Griggs A."/>
            <person name="Gujja S."/>
            <person name="Hansen M."/>
            <person name="Howarth C."/>
            <person name="Imamovic A."/>
            <person name="Larimer J."/>
            <person name="McCowan C."/>
            <person name="Murphy C."/>
            <person name="Neiman D."/>
            <person name="Pearson M."/>
            <person name="Priest M."/>
            <person name="Roberts A."/>
            <person name="Saif S."/>
            <person name="Shea T."/>
            <person name="Sisk P."/>
            <person name="Sykes S."/>
            <person name="Wortman J."/>
            <person name="Nusbaum C."/>
            <person name="Birren B."/>
        </authorList>
    </citation>
    <scope>NUCLEOTIDE SEQUENCE [LARGE SCALE GENOMIC DNA]</scope>
    <source>
        <strain evidence="1 2">ANC 3862</strain>
    </source>
</reference>
<proteinExistence type="predicted"/>
<gene>
    <name evidence="1" type="ORF">F900_01030</name>
</gene>
<dbReference type="AlphaFoldDB" id="N9M274"/>
<evidence type="ECO:0000313" key="2">
    <source>
        <dbReference type="Proteomes" id="UP000013248"/>
    </source>
</evidence>
<dbReference type="RefSeq" id="WP_005215585.1">
    <property type="nucleotide sequence ID" value="NZ_KB850089.1"/>
</dbReference>
<dbReference type="GO" id="GO:0003677">
    <property type="term" value="F:DNA binding"/>
    <property type="evidence" value="ECO:0007669"/>
    <property type="project" value="InterPro"/>
</dbReference>
<dbReference type="HOGENOM" id="CLU_204321_0_0_6"/>
<dbReference type="SUPFAM" id="SSF47413">
    <property type="entry name" value="lambda repressor-like DNA-binding domains"/>
    <property type="match status" value="1"/>
</dbReference>
<dbReference type="Proteomes" id="UP000013248">
    <property type="component" value="Unassembled WGS sequence"/>
</dbReference>
<evidence type="ECO:0000313" key="1">
    <source>
        <dbReference type="EMBL" id="ENX02584.1"/>
    </source>
</evidence>
<protein>
    <recommendedName>
        <fullName evidence="3">HTH cro/C1-type domain-containing protein</fullName>
    </recommendedName>
</protein>